<evidence type="ECO:0000256" key="5">
    <source>
        <dbReference type="ARBA" id="ARBA00022803"/>
    </source>
</evidence>
<evidence type="ECO:0000256" key="4">
    <source>
        <dbReference type="ARBA" id="ARBA00022786"/>
    </source>
</evidence>
<dbReference type="GO" id="GO:0031145">
    <property type="term" value="P:anaphase-promoting complex-dependent catabolic process"/>
    <property type="evidence" value="ECO:0007669"/>
    <property type="project" value="TreeGrafter"/>
</dbReference>
<keyword evidence="5 7" id="KW-0802">TPR repeat</keyword>
<dbReference type="InterPro" id="IPR007192">
    <property type="entry name" value="APC8"/>
</dbReference>
<evidence type="ECO:0000256" key="7">
    <source>
        <dbReference type="PROSITE-ProRule" id="PRU00339"/>
    </source>
</evidence>
<feature type="repeat" description="TPR" evidence="7">
    <location>
        <begin position="347"/>
        <end position="380"/>
    </location>
</feature>
<name>A0A8J6BUE2_9EUKA</name>
<dbReference type="InterPro" id="IPR011990">
    <property type="entry name" value="TPR-like_helical_dom_sf"/>
</dbReference>
<keyword evidence="3" id="KW-0498">Mitosis</keyword>
<feature type="domain" description="Cdc23" evidence="8">
    <location>
        <begin position="50"/>
        <end position="188"/>
    </location>
</feature>
<evidence type="ECO:0000256" key="1">
    <source>
        <dbReference type="ARBA" id="ARBA00022618"/>
    </source>
</evidence>
<accession>A0A8J6BUE2</accession>
<keyword evidence="1" id="KW-0132">Cell division</keyword>
<dbReference type="SMART" id="SM00028">
    <property type="entry name" value="TPR"/>
    <property type="match status" value="4"/>
</dbReference>
<dbReference type="GO" id="GO:0045842">
    <property type="term" value="P:positive regulation of mitotic metaphase/anaphase transition"/>
    <property type="evidence" value="ECO:0007669"/>
    <property type="project" value="TreeGrafter"/>
</dbReference>
<evidence type="ECO:0000313" key="10">
    <source>
        <dbReference type="Proteomes" id="UP000717585"/>
    </source>
</evidence>
<dbReference type="PANTHER" id="PTHR12558">
    <property type="entry name" value="CELL DIVISION CYCLE 16,23,27"/>
    <property type="match status" value="1"/>
</dbReference>
<keyword evidence="4" id="KW-0833">Ubl conjugation pathway</keyword>
<evidence type="ECO:0000256" key="2">
    <source>
        <dbReference type="ARBA" id="ARBA00022737"/>
    </source>
</evidence>
<dbReference type="GO" id="GO:0005680">
    <property type="term" value="C:anaphase-promoting complex"/>
    <property type="evidence" value="ECO:0007669"/>
    <property type="project" value="InterPro"/>
</dbReference>
<gene>
    <name evidence="9" type="ORF">J8273_8301</name>
</gene>
<dbReference type="GO" id="GO:0051301">
    <property type="term" value="P:cell division"/>
    <property type="evidence" value="ECO:0007669"/>
    <property type="project" value="UniProtKB-KW"/>
</dbReference>
<evidence type="ECO:0000256" key="6">
    <source>
        <dbReference type="ARBA" id="ARBA00023306"/>
    </source>
</evidence>
<sequence length="445" mass="49514">MTAIAELLEIGNELHARCLIKEAKWQFETATSSGFGQDDMTLSPTHHYTARFFFSRTLLESKEYQRCYNYLDNHEDLDDDDLSLFLLYYARYLAGEKRRFEKESEMTGNDDGVPLNEVANQELPALESALKDLRTEDVFLQYLLAVILDEQGKDDEAAGMFINVIYQLPGFWHAWAGLLRSSSAANVAEVLGAIGITGEPSEVADHPMCSLFLLHLYHRLGALAGCDVAVELLASNAKAAYGDATCIAHIIAQHAFNEQDYARTEQLFGHIAARDPHCLDQHALLSTSLFSHDELPALTKLAHQASLTNPMSAETACVVGNYHSAARRHGQSIKSLVRAVTLDRRCGAAWVLLGHEFIATKRVALAIECYRRALRANQSDWMALKSIGHAYDLLQLSTQAIFFYTEALKVRPSDGVTRAALADAYERLGHDSEAQQHRAMTKGLH</sequence>
<evidence type="ECO:0000259" key="8">
    <source>
        <dbReference type="Pfam" id="PF04049"/>
    </source>
</evidence>
<dbReference type="Pfam" id="PF13181">
    <property type="entry name" value="TPR_8"/>
    <property type="match status" value="2"/>
</dbReference>
<dbReference type="Proteomes" id="UP000717585">
    <property type="component" value="Unassembled WGS sequence"/>
</dbReference>
<dbReference type="OrthoDB" id="10262026at2759"/>
<reference evidence="9" key="1">
    <citation type="submission" date="2021-05" db="EMBL/GenBank/DDBJ databases">
        <title>A free-living protist that lacks canonical eukaryotic 1 DNA replication and segregation systems.</title>
        <authorList>
            <person name="Salas-Leiva D.E."/>
            <person name="Tromer E.C."/>
            <person name="Curtis B.A."/>
            <person name="Jerlstrom-Hultqvist J."/>
            <person name="Kolisko M."/>
            <person name="Yi Z."/>
            <person name="Salas-Leiva J.S."/>
            <person name="Gallot-Lavallee L."/>
            <person name="Kops G.J.P.L."/>
            <person name="Archibald J.M."/>
            <person name="Simpson A.G.B."/>
            <person name="Roger A.J."/>
        </authorList>
    </citation>
    <scope>NUCLEOTIDE SEQUENCE</scope>
    <source>
        <strain evidence="9">BICM</strain>
    </source>
</reference>
<dbReference type="PROSITE" id="PS50005">
    <property type="entry name" value="TPR"/>
    <property type="match status" value="1"/>
</dbReference>
<keyword evidence="6" id="KW-0131">Cell cycle</keyword>
<keyword evidence="2" id="KW-0677">Repeat</keyword>
<dbReference type="InterPro" id="IPR019734">
    <property type="entry name" value="TPR_rpt"/>
</dbReference>
<dbReference type="SUPFAM" id="SSF48452">
    <property type="entry name" value="TPR-like"/>
    <property type="match status" value="2"/>
</dbReference>
<evidence type="ECO:0000256" key="3">
    <source>
        <dbReference type="ARBA" id="ARBA00022776"/>
    </source>
</evidence>
<protein>
    <submittedName>
        <fullName evidence="9">Anaphase-promoting complex subunit 8</fullName>
    </submittedName>
</protein>
<organism evidence="9 10">
    <name type="scientific">Carpediemonas membranifera</name>
    <dbReference type="NCBI Taxonomy" id="201153"/>
    <lineage>
        <taxon>Eukaryota</taxon>
        <taxon>Metamonada</taxon>
        <taxon>Carpediemonas-like organisms</taxon>
        <taxon>Carpediemonas</taxon>
    </lineage>
</organism>
<comment type="caution">
    <text evidence="9">The sequence shown here is derived from an EMBL/GenBank/DDBJ whole genome shotgun (WGS) entry which is preliminary data.</text>
</comment>
<keyword evidence="10" id="KW-1185">Reference proteome</keyword>
<dbReference type="GO" id="GO:0016567">
    <property type="term" value="P:protein ubiquitination"/>
    <property type="evidence" value="ECO:0007669"/>
    <property type="project" value="TreeGrafter"/>
</dbReference>
<dbReference type="EMBL" id="JAHDYR010000066">
    <property type="protein sequence ID" value="KAG9390261.1"/>
    <property type="molecule type" value="Genomic_DNA"/>
</dbReference>
<proteinExistence type="predicted"/>
<dbReference type="PANTHER" id="PTHR12558:SF10">
    <property type="entry name" value="CELL DIVISION CYCLE PROTEIN 23 HOMOLOG"/>
    <property type="match status" value="1"/>
</dbReference>
<dbReference type="Pfam" id="PF04049">
    <property type="entry name" value="ANAPC8"/>
    <property type="match status" value="1"/>
</dbReference>
<dbReference type="AlphaFoldDB" id="A0A8J6BUE2"/>
<dbReference type="Gene3D" id="1.25.40.10">
    <property type="entry name" value="Tetratricopeptide repeat domain"/>
    <property type="match status" value="2"/>
</dbReference>
<evidence type="ECO:0000313" key="9">
    <source>
        <dbReference type="EMBL" id="KAG9390261.1"/>
    </source>
</evidence>